<dbReference type="Pfam" id="PF01026">
    <property type="entry name" value="TatD_DNase"/>
    <property type="match status" value="1"/>
</dbReference>
<dbReference type="InterPro" id="IPR001130">
    <property type="entry name" value="TatD-like"/>
</dbReference>
<dbReference type="InterPro" id="IPR032466">
    <property type="entry name" value="Metal_Hydrolase"/>
</dbReference>
<dbReference type="AlphaFoldDB" id="E5L9K7"/>
<feature type="non-terminal residue" evidence="2">
    <location>
        <position position="1"/>
    </location>
</feature>
<dbReference type="GO" id="GO:0016788">
    <property type="term" value="F:hydrolase activity, acting on ester bonds"/>
    <property type="evidence" value="ECO:0007669"/>
    <property type="project" value="InterPro"/>
</dbReference>
<protein>
    <submittedName>
        <fullName evidence="2">Uncharacterized protein</fullName>
    </submittedName>
</protein>
<proteinExistence type="evidence at transcript level"/>
<dbReference type="SUPFAM" id="SSF51556">
    <property type="entry name" value="Metallo-dependent hydrolases"/>
    <property type="match status" value="1"/>
</dbReference>
<organism evidence="2">
    <name type="scientific">Bactrocera oleae</name>
    <name type="common">Olive fruit fly</name>
    <name type="synonym">Dacus oleae</name>
    <dbReference type="NCBI Taxonomy" id="104688"/>
    <lineage>
        <taxon>Eukaryota</taxon>
        <taxon>Metazoa</taxon>
        <taxon>Ecdysozoa</taxon>
        <taxon>Arthropoda</taxon>
        <taxon>Hexapoda</taxon>
        <taxon>Insecta</taxon>
        <taxon>Pterygota</taxon>
        <taxon>Neoptera</taxon>
        <taxon>Endopterygota</taxon>
        <taxon>Diptera</taxon>
        <taxon>Brachycera</taxon>
        <taxon>Muscomorpha</taxon>
        <taxon>Tephritoidea</taxon>
        <taxon>Tephritidae</taxon>
        <taxon>Bactrocera</taxon>
        <taxon>Daculus</taxon>
    </lineage>
</organism>
<dbReference type="Gene3D" id="3.20.20.140">
    <property type="entry name" value="Metal-dependent hydrolases"/>
    <property type="match status" value="1"/>
</dbReference>
<accession>E5L9K7</accession>
<name>E5L9K7_BACOL</name>
<comment type="similarity">
    <text evidence="1">Belongs to the metallo-dependent hydrolases superfamily. TatD-type hydrolase family.</text>
</comment>
<dbReference type="EMBL" id="HQ383988">
    <property type="protein sequence ID" value="ADQ64481.1"/>
    <property type="molecule type" value="mRNA"/>
</dbReference>
<sequence length="105" mass="11913">NTAYKNHKANDAGACFPNKKYSRELQSLIRPPKHARVQKIMVPGTSLKSSKEALRLSRINPDIIYSTAGIHPHELLVNYRRTERLPRVLTYCGFTGMHCHQSLAV</sequence>
<reference evidence="2" key="1">
    <citation type="journal article" date="2011" name="Mol. Genet. Genomics">
        <title>Isolation, annotation and applications of expressed sequence tags from the olive fly, Bactrocera oleae.</title>
        <authorList>
            <person name="Tsoumani K.T."/>
            <person name="Augustinos A.A."/>
            <person name="Kakani E.G."/>
            <person name="Drosopoulou E."/>
            <person name="Mavragani-Tsipidou P."/>
            <person name="Mathiopoulos K.D."/>
        </authorList>
    </citation>
    <scope>NUCLEOTIDE SEQUENCE</scope>
</reference>
<evidence type="ECO:0000313" key="2">
    <source>
        <dbReference type="EMBL" id="ADQ64481.1"/>
    </source>
</evidence>
<evidence type="ECO:0000256" key="1">
    <source>
        <dbReference type="ARBA" id="ARBA00009275"/>
    </source>
</evidence>